<comment type="caution">
    <text evidence="1">The sequence shown here is derived from an EMBL/GenBank/DDBJ whole genome shotgun (WGS) entry which is preliminary data.</text>
</comment>
<organism evidence="1 2">
    <name type="scientific">Genlisea aurea</name>
    <dbReference type="NCBI Taxonomy" id="192259"/>
    <lineage>
        <taxon>Eukaryota</taxon>
        <taxon>Viridiplantae</taxon>
        <taxon>Streptophyta</taxon>
        <taxon>Embryophyta</taxon>
        <taxon>Tracheophyta</taxon>
        <taxon>Spermatophyta</taxon>
        <taxon>Magnoliopsida</taxon>
        <taxon>eudicotyledons</taxon>
        <taxon>Gunneridae</taxon>
        <taxon>Pentapetalae</taxon>
        <taxon>asterids</taxon>
        <taxon>lamiids</taxon>
        <taxon>Lamiales</taxon>
        <taxon>Lentibulariaceae</taxon>
        <taxon>Genlisea</taxon>
    </lineage>
</organism>
<sequence length="83" mass="9796">MLHHVAFVHVLLKRKLTPIPIGVYPPASCSNTDVSQRKTKLLASIVFSRNVHNSHMNSHPPVRYNHQRVYLIKTWTQRKWDWN</sequence>
<reference evidence="1 2" key="1">
    <citation type="journal article" date="2013" name="BMC Genomics">
        <title>The miniature genome of a carnivorous plant Genlisea aurea contains a low number of genes and short non-coding sequences.</title>
        <authorList>
            <person name="Leushkin E.V."/>
            <person name="Sutormin R.A."/>
            <person name="Nabieva E.R."/>
            <person name="Penin A.A."/>
            <person name="Kondrashov A.S."/>
            <person name="Logacheva M.D."/>
        </authorList>
    </citation>
    <scope>NUCLEOTIDE SEQUENCE [LARGE SCALE GENOMIC DNA]</scope>
</reference>
<accession>S8D375</accession>
<dbReference type="Proteomes" id="UP000015453">
    <property type="component" value="Unassembled WGS sequence"/>
</dbReference>
<keyword evidence="2" id="KW-1185">Reference proteome</keyword>
<dbReference type="EMBL" id="AUSU01010613">
    <property type="protein sequence ID" value="EPS57133.1"/>
    <property type="molecule type" value="Genomic_DNA"/>
</dbReference>
<dbReference type="AlphaFoldDB" id="S8D375"/>
<gene>
    <name evidence="1" type="ORF">M569_17689</name>
</gene>
<name>S8D375_9LAMI</name>
<evidence type="ECO:0000313" key="2">
    <source>
        <dbReference type="Proteomes" id="UP000015453"/>
    </source>
</evidence>
<evidence type="ECO:0000313" key="1">
    <source>
        <dbReference type="EMBL" id="EPS57133.1"/>
    </source>
</evidence>
<proteinExistence type="predicted"/>
<protein>
    <submittedName>
        <fullName evidence="1">Uncharacterized protein</fullName>
    </submittedName>
</protein>